<reference evidence="1 2" key="1">
    <citation type="journal article" date="2018" name="Antonie Van Leeuwenhoek">
        <title>Larkinella terrae sp. nov., isolated from soil on Jeju Island, South Korea.</title>
        <authorList>
            <person name="Ten L.N."/>
            <person name="Jeon J."/>
            <person name="Park S.J."/>
            <person name="Park S."/>
            <person name="Lee S.Y."/>
            <person name="Kim M.K."/>
            <person name="Jung H.Y."/>
        </authorList>
    </citation>
    <scope>NUCLEOTIDE SEQUENCE [LARGE SCALE GENOMIC DNA]</scope>
    <source>
        <strain evidence="1 2">KCTC 52001</strain>
    </source>
</reference>
<dbReference type="AlphaFoldDB" id="A0A7K0ER15"/>
<organism evidence="1 2">
    <name type="scientific">Larkinella terrae</name>
    <dbReference type="NCBI Taxonomy" id="2025311"/>
    <lineage>
        <taxon>Bacteria</taxon>
        <taxon>Pseudomonadati</taxon>
        <taxon>Bacteroidota</taxon>
        <taxon>Cytophagia</taxon>
        <taxon>Cytophagales</taxon>
        <taxon>Spirosomataceae</taxon>
        <taxon>Larkinella</taxon>
    </lineage>
</organism>
<dbReference type="Proteomes" id="UP000441754">
    <property type="component" value="Unassembled WGS sequence"/>
</dbReference>
<sequence>METQKLNALQLELLKVYSFQPSEEDLLAIRKMLAQYFSDKLLKKVQQSIEHQNISEQDLERWLNE</sequence>
<dbReference type="EMBL" id="WJXZ01000014">
    <property type="protein sequence ID" value="MRS64202.1"/>
    <property type="molecule type" value="Genomic_DNA"/>
</dbReference>
<protein>
    <submittedName>
        <fullName evidence="1">Uncharacterized protein</fullName>
    </submittedName>
</protein>
<dbReference type="OrthoDB" id="965232at2"/>
<accession>A0A7K0ER15</accession>
<gene>
    <name evidence="1" type="ORF">GJJ30_23085</name>
</gene>
<keyword evidence="2" id="KW-1185">Reference proteome</keyword>
<comment type="caution">
    <text evidence="1">The sequence shown here is derived from an EMBL/GenBank/DDBJ whole genome shotgun (WGS) entry which is preliminary data.</text>
</comment>
<proteinExistence type="predicted"/>
<evidence type="ECO:0000313" key="1">
    <source>
        <dbReference type="EMBL" id="MRS64202.1"/>
    </source>
</evidence>
<evidence type="ECO:0000313" key="2">
    <source>
        <dbReference type="Proteomes" id="UP000441754"/>
    </source>
</evidence>
<dbReference type="RefSeq" id="WP_154177565.1">
    <property type="nucleotide sequence ID" value="NZ_WJXZ01000014.1"/>
</dbReference>
<name>A0A7K0ER15_9BACT</name>